<dbReference type="InterPro" id="IPR011701">
    <property type="entry name" value="MFS"/>
</dbReference>
<sequence>MAAVEPAGLDAVTRVVSGTAADNAAERKKDVQNQRDGVHSHDAEKADVAVGQEEEDLNDDDGQQELGRSSTVDSQKLPYSKPRMVVLVLNVAGAAFLNTFNAQSSVIVLPTIGRDLNVPSSRQQWIVSAYSLTFACFLMMWGRLADVYGKKLLFVAGSAWLSAMCIILPFVKHEIGFDVIRGLQGMGAAANVPTAIGILGTTFPPGKYKNYAFAAYGAGAPMGSIFGNILGGVIAQYLNWQWVFWIGAILAALCTVCGVFIIPSPPPPARTDDAAKLHARSAVDWTGGALVTVGLVILMFALTEGNVVGWATPWVPTLIVVSLIIIGLFVAWEHHLETRTSKRPLMKVSVFRNARFSAAMAIMFLFFASFSNYLLFATYFFQDYLGLSVIQTTLRFIPTGVAGILVAFTTAHMLAVVPGNYLLLLGTLALSVSPLLFAAPIDPHATYWAYGFPAMVLSVVGADIIYPCLTLFTAKSLPPEDQALGGALINSVGQVGRAIGLAIATAIQTAVMASASGVGVDDLDAEQNQKDSVPLLRGLKAAEWFNFAMALAAAAVTVVAFRGSGYIGRKH</sequence>
<evidence type="ECO:0000256" key="4">
    <source>
        <dbReference type="ARBA" id="ARBA00022989"/>
    </source>
</evidence>
<reference evidence="9 10" key="1">
    <citation type="submission" date="2024-04" db="EMBL/GenBank/DDBJ databases">
        <title>Phyllosticta paracitricarpa is synonymous to the EU quarantine fungus P. citricarpa based on phylogenomic analyses.</title>
        <authorList>
            <consortium name="Lawrence Berkeley National Laboratory"/>
            <person name="Van Ingen-Buijs V.A."/>
            <person name="Van Westerhoven A.C."/>
            <person name="Haridas S."/>
            <person name="Skiadas P."/>
            <person name="Martin F."/>
            <person name="Groenewald J.Z."/>
            <person name="Crous P.W."/>
            <person name="Seidl M.F."/>
        </authorList>
    </citation>
    <scope>NUCLEOTIDE SEQUENCE [LARGE SCALE GENOMIC DNA]</scope>
    <source>
        <strain evidence="9 10">CBS 123374</strain>
    </source>
</reference>
<evidence type="ECO:0000313" key="9">
    <source>
        <dbReference type="EMBL" id="KAK8244666.1"/>
    </source>
</evidence>
<protein>
    <submittedName>
        <fullName evidence="9">Major facilitator superfamily domain-containing protein</fullName>
    </submittedName>
</protein>
<comment type="subcellular location">
    <subcellularLocation>
        <location evidence="1">Membrane</location>
        <topology evidence="1">Multi-pass membrane protein</topology>
    </subcellularLocation>
</comment>
<feature type="transmembrane region" description="Helical" evidence="7">
    <location>
        <begin position="544"/>
        <end position="561"/>
    </location>
</feature>
<keyword evidence="2" id="KW-0813">Transport</keyword>
<gene>
    <name evidence="9" type="ORF">HDK90DRAFT_508356</name>
</gene>
<evidence type="ECO:0000256" key="2">
    <source>
        <dbReference type="ARBA" id="ARBA00022448"/>
    </source>
</evidence>
<feature type="domain" description="Major facilitator superfamily (MFS) profile" evidence="8">
    <location>
        <begin position="87"/>
        <end position="571"/>
    </location>
</feature>
<feature type="transmembrane region" description="Helical" evidence="7">
    <location>
        <begin position="152"/>
        <end position="171"/>
    </location>
</feature>
<dbReference type="PROSITE" id="PS50850">
    <property type="entry name" value="MFS"/>
    <property type="match status" value="1"/>
</dbReference>
<feature type="transmembrane region" description="Helical" evidence="7">
    <location>
        <begin position="213"/>
        <end position="236"/>
    </location>
</feature>
<feature type="transmembrane region" description="Helical" evidence="7">
    <location>
        <begin position="314"/>
        <end position="332"/>
    </location>
</feature>
<feature type="transmembrane region" description="Helical" evidence="7">
    <location>
        <begin position="84"/>
        <end position="103"/>
    </location>
</feature>
<evidence type="ECO:0000313" key="10">
    <source>
        <dbReference type="Proteomes" id="UP001492380"/>
    </source>
</evidence>
<feature type="transmembrane region" description="Helical" evidence="7">
    <location>
        <begin position="447"/>
        <end position="474"/>
    </location>
</feature>
<feature type="compositionally biased region" description="Acidic residues" evidence="6">
    <location>
        <begin position="52"/>
        <end position="63"/>
    </location>
</feature>
<proteinExistence type="predicted"/>
<dbReference type="SUPFAM" id="SSF103473">
    <property type="entry name" value="MFS general substrate transporter"/>
    <property type="match status" value="1"/>
</dbReference>
<keyword evidence="4 7" id="KW-1133">Transmembrane helix</keyword>
<dbReference type="Gene3D" id="1.20.1250.20">
    <property type="entry name" value="MFS general substrate transporter like domains"/>
    <property type="match status" value="2"/>
</dbReference>
<keyword evidence="10" id="KW-1185">Reference proteome</keyword>
<evidence type="ECO:0000256" key="3">
    <source>
        <dbReference type="ARBA" id="ARBA00022692"/>
    </source>
</evidence>
<feature type="compositionally biased region" description="Basic and acidic residues" evidence="6">
    <location>
        <begin position="24"/>
        <end position="47"/>
    </location>
</feature>
<dbReference type="InterPro" id="IPR020846">
    <property type="entry name" value="MFS_dom"/>
</dbReference>
<dbReference type="PANTHER" id="PTHR42718">
    <property type="entry name" value="MAJOR FACILITATOR SUPERFAMILY MULTIDRUG TRANSPORTER MFSC"/>
    <property type="match status" value="1"/>
</dbReference>
<evidence type="ECO:0000256" key="5">
    <source>
        <dbReference type="ARBA" id="ARBA00023136"/>
    </source>
</evidence>
<dbReference type="Proteomes" id="UP001492380">
    <property type="component" value="Unassembled WGS sequence"/>
</dbReference>
<feature type="transmembrane region" description="Helical" evidence="7">
    <location>
        <begin position="353"/>
        <end position="376"/>
    </location>
</feature>
<evidence type="ECO:0000256" key="7">
    <source>
        <dbReference type="SAM" id="Phobius"/>
    </source>
</evidence>
<dbReference type="InterPro" id="IPR036259">
    <property type="entry name" value="MFS_trans_sf"/>
</dbReference>
<feature type="region of interest" description="Disordered" evidence="6">
    <location>
        <begin position="1"/>
        <end position="75"/>
    </location>
</feature>
<feature type="transmembrane region" description="Helical" evidence="7">
    <location>
        <begin position="242"/>
        <end position="262"/>
    </location>
</feature>
<dbReference type="EMBL" id="JBBWRZ010000002">
    <property type="protein sequence ID" value="KAK8244666.1"/>
    <property type="molecule type" value="Genomic_DNA"/>
</dbReference>
<feature type="transmembrane region" description="Helical" evidence="7">
    <location>
        <begin position="123"/>
        <end position="140"/>
    </location>
</feature>
<dbReference type="PANTHER" id="PTHR42718:SF9">
    <property type="entry name" value="MAJOR FACILITATOR SUPERFAMILY MULTIDRUG TRANSPORTER MFSC"/>
    <property type="match status" value="1"/>
</dbReference>
<feature type="transmembrane region" description="Helical" evidence="7">
    <location>
        <begin position="183"/>
        <end position="201"/>
    </location>
</feature>
<evidence type="ECO:0000256" key="1">
    <source>
        <dbReference type="ARBA" id="ARBA00004141"/>
    </source>
</evidence>
<evidence type="ECO:0000259" key="8">
    <source>
        <dbReference type="PROSITE" id="PS50850"/>
    </source>
</evidence>
<evidence type="ECO:0000256" key="6">
    <source>
        <dbReference type="SAM" id="MobiDB-lite"/>
    </source>
</evidence>
<keyword evidence="5 7" id="KW-0472">Membrane</keyword>
<name>A0ABR1Z130_9PEZI</name>
<dbReference type="Pfam" id="PF07690">
    <property type="entry name" value="MFS_1"/>
    <property type="match status" value="1"/>
</dbReference>
<feature type="transmembrane region" description="Helical" evidence="7">
    <location>
        <begin position="282"/>
        <end position="302"/>
    </location>
</feature>
<organism evidence="9 10">
    <name type="scientific">Phyllosticta capitalensis</name>
    <dbReference type="NCBI Taxonomy" id="121624"/>
    <lineage>
        <taxon>Eukaryota</taxon>
        <taxon>Fungi</taxon>
        <taxon>Dikarya</taxon>
        <taxon>Ascomycota</taxon>
        <taxon>Pezizomycotina</taxon>
        <taxon>Dothideomycetes</taxon>
        <taxon>Dothideomycetes incertae sedis</taxon>
        <taxon>Botryosphaeriales</taxon>
        <taxon>Phyllostictaceae</taxon>
        <taxon>Phyllosticta</taxon>
    </lineage>
</organism>
<comment type="caution">
    <text evidence="9">The sequence shown here is derived from an EMBL/GenBank/DDBJ whole genome shotgun (WGS) entry which is preliminary data.</text>
</comment>
<accession>A0ABR1Z130</accession>
<feature type="transmembrane region" description="Helical" evidence="7">
    <location>
        <begin position="421"/>
        <end position="441"/>
    </location>
</feature>
<feature type="transmembrane region" description="Helical" evidence="7">
    <location>
        <begin position="495"/>
        <end position="515"/>
    </location>
</feature>
<keyword evidence="3 7" id="KW-0812">Transmembrane</keyword>
<feature type="transmembrane region" description="Helical" evidence="7">
    <location>
        <begin position="396"/>
        <end position="414"/>
    </location>
</feature>